<evidence type="ECO:0000313" key="3">
    <source>
        <dbReference type="EMBL" id="MDS1271870.1"/>
    </source>
</evidence>
<gene>
    <name evidence="3" type="ORF">RIF23_16375</name>
</gene>
<dbReference type="Gene3D" id="3.40.50.620">
    <property type="entry name" value="HUPs"/>
    <property type="match status" value="2"/>
</dbReference>
<protein>
    <submittedName>
        <fullName evidence="3">Universal stress protein</fullName>
    </submittedName>
</protein>
<feature type="domain" description="UspA" evidence="2">
    <location>
        <begin position="2"/>
        <end position="135"/>
    </location>
</feature>
<dbReference type="SUPFAM" id="SSF52402">
    <property type="entry name" value="Adenine nucleotide alpha hydrolases-like"/>
    <property type="match status" value="2"/>
</dbReference>
<dbReference type="InterPro" id="IPR014729">
    <property type="entry name" value="Rossmann-like_a/b/a_fold"/>
</dbReference>
<dbReference type="PRINTS" id="PR01438">
    <property type="entry name" value="UNVRSLSTRESS"/>
</dbReference>
<name>A0ABU2H981_9ACTN</name>
<comment type="caution">
    <text evidence="3">The sequence shown here is derived from an EMBL/GenBank/DDBJ whole genome shotgun (WGS) entry which is preliminary data.</text>
</comment>
<dbReference type="PANTHER" id="PTHR46268">
    <property type="entry name" value="STRESS RESPONSE PROTEIN NHAX"/>
    <property type="match status" value="1"/>
</dbReference>
<dbReference type="InterPro" id="IPR006015">
    <property type="entry name" value="Universal_stress_UspA"/>
</dbReference>
<dbReference type="Proteomes" id="UP001250214">
    <property type="component" value="Unassembled WGS sequence"/>
</dbReference>
<keyword evidence="4" id="KW-1185">Reference proteome</keyword>
<dbReference type="RefSeq" id="WP_310913426.1">
    <property type="nucleotide sequence ID" value="NZ_JAVLVT010000008.1"/>
</dbReference>
<dbReference type="InterPro" id="IPR006016">
    <property type="entry name" value="UspA"/>
</dbReference>
<evidence type="ECO:0000256" key="1">
    <source>
        <dbReference type="ARBA" id="ARBA00008791"/>
    </source>
</evidence>
<reference evidence="4" key="1">
    <citation type="submission" date="2023-07" db="EMBL/GenBank/DDBJ databases">
        <title>Novel species in the genus Lipingzhangella isolated from Sambhar Salt Lake.</title>
        <authorList>
            <person name="Jiya N."/>
            <person name="Kajale S."/>
            <person name="Sharma A."/>
        </authorList>
    </citation>
    <scope>NUCLEOTIDE SEQUENCE [LARGE SCALE GENOMIC DNA]</scope>
    <source>
        <strain evidence="4">LS1_29</strain>
    </source>
</reference>
<dbReference type="EMBL" id="JAVLVT010000008">
    <property type="protein sequence ID" value="MDS1271870.1"/>
    <property type="molecule type" value="Genomic_DNA"/>
</dbReference>
<feature type="domain" description="UspA" evidence="2">
    <location>
        <begin position="147"/>
        <end position="284"/>
    </location>
</feature>
<sequence length="288" mass="31259">MTAPILVGVDGSPGNERALDWAVDTALLRQRELRLLHSAWVPMMEPAFVGREHLLRQSAAILEEDALARVRERAPELHVSTSLSYDPAANALVHASSDAELVVVGMRGRGGFPGKRLGSVSYKVAAHANCPVAVIGQERPVPTDPPQIVVGLDDSPHGRAALAAAFAEARMRTAHLRVVYAVRMPTDSLAEVLQHSGYEWDRLRAEYEFQAEQIIAGLRERHPEVPVTVSMRWDDATHALTQDSMAASLLVVGARGRHAFARWALGSVAHGVLNHAYSPVLVVHVTDA</sequence>
<comment type="similarity">
    <text evidence="1">Belongs to the universal stress protein A family.</text>
</comment>
<organism evidence="3 4">
    <name type="scientific">Lipingzhangella rawalii</name>
    <dbReference type="NCBI Taxonomy" id="2055835"/>
    <lineage>
        <taxon>Bacteria</taxon>
        <taxon>Bacillati</taxon>
        <taxon>Actinomycetota</taxon>
        <taxon>Actinomycetes</taxon>
        <taxon>Streptosporangiales</taxon>
        <taxon>Nocardiopsidaceae</taxon>
        <taxon>Lipingzhangella</taxon>
    </lineage>
</organism>
<dbReference type="PANTHER" id="PTHR46268:SF6">
    <property type="entry name" value="UNIVERSAL STRESS PROTEIN UP12"/>
    <property type="match status" value="1"/>
</dbReference>
<evidence type="ECO:0000259" key="2">
    <source>
        <dbReference type="Pfam" id="PF00582"/>
    </source>
</evidence>
<proteinExistence type="inferred from homology"/>
<dbReference type="Pfam" id="PF00582">
    <property type="entry name" value="Usp"/>
    <property type="match status" value="2"/>
</dbReference>
<evidence type="ECO:0000313" key="4">
    <source>
        <dbReference type="Proteomes" id="UP001250214"/>
    </source>
</evidence>
<accession>A0ABU2H981</accession>